<dbReference type="SUPFAM" id="SSF48239">
    <property type="entry name" value="Terpenoid cyclases/Protein prenyltransferases"/>
    <property type="match status" value="1"/>
</dbReference>
<evidence type="ECO:0000259" key="4">
    <source>
        <dbReference type="SMART" id="SM01359"/>
    </source>
</evidence>
<dbReference type="SMART" id="SM01359">
    <property type="entry name" value="A2M_N_2"/>
    <property type="match status" value="1"/>
</dbReference>
<evidence type="ECO:0000256" key="2">
    <source>
        <dbReference type="ARBA" id="ARBA00022525"/>
    </source>
</evidence>
<dbReference type="GO" id="GO:0004866">
    <property type="term" value="F:endopeptidase inhibitor activity"/>
    <property type="evidence" value="ECO:0007669"/>
    <property type="project" value="InterPro"/>
</dbReference>
<evidence type="ECO:0000259" key="5">
    <source>
        <dbReference type="SMART" id="SM01360"/>
    </source>
</evidence>
<dbReference type="Pfam" id="PF00207">
    <property type="entry name" value="A2M"/>
    <property type="match status" value="1"/>
</dbReference>
<dbReference type="Pfam" id="PF07703">
    <property type="entry name" value="A2M_BRD"/>
    <property type="match status" value="1"/>
</dbReference>
<reference evidence="7" key="3">
    <citation type="submission" date="2025-09" db="UniProtKB">
        <authorList>
            <consortium name="Ensembl"/>
        </authorList>
    </citation>
    <scope>IDENTIFICATION</scope>
</reference>
<dbReference type="Ensembl" id="ENSOMYT00000044714.2">
    <property type="protein sequence ID" value="ENSOMYP00000040964.2"/>
    <property type="gene ID" value="ENSOMYG00000018801.2"/>
</dbReference>
<dbReference type="SMART" id="SM01361">
    <property type="entry name" value="A2M_recep"/>
    <property type="match status" value="1"/>
</dbReference>
<dbReference type="InterPro" id="IPR013783">
    <property type="entry name" value="Ig-like_fold"/>
</dbReference>
<dbReference type="PANTHER" id="PTHR11412">
    <property type="entry name" value="MACROGLOBULIN / COMPLEMENT"/>
    <property type="match status" value="1"/>
</dbReference>
<sequence length="1543" mass="172691">MSAPNPLRVGSMERVFVEAQDYSGDDFNVKITVKNFPAKDQELPSTSVSLNLVNKYQYVYLQAEFPGHLLEKVVLVSFQTGYIFVQTDKTIYTPESQVHYRVFAVNSGLEPVSDIINVEIMNPDGITLKQNNYKPHNGIISGHFPIPEITRNGNWKVVSNFKNNPHKNFTADFEVKEYVLPSFEVILKVSKSFFHVDDVELSVNIDARYLFGEPVTGFGFVVFGVIQGDGRTSFPSSLQRVELIKGVGKAVLKRQHIKEPFPDINNLLQKSLYISVNVLTDTGSEMVKAEKKGIFIVKSPYSIHFKKTPLYFKPGMPYDISVHLRAFNHCVLHELNYNAIPKCCLVILTMETYQVTVVKGVGWYIGLALSFPPIGLIVPLSISAYHGKFKTQTCFLIVSRTVLTPCSHSFCCSISTQVKTNVNGLRDDRQGTQMMTAKPYKSKDNSQNYIHINIHSAEVKIGERLKVDLSLGSSPMNTDKSLCSQILSKGQLISSQRLEWRKGQGLVNTHYLTVNKDMIPSFRIVAYYHVGQKEVVSDSVWVDVKDTCMGSLKVDAVSPRASYAPGAEVTLSVIGDSEARVGLVAVDNGVYVLNDKNRLTQTKIWDMIEKHDTGCTAGSGMDSMGVFYDAGLVFASSGAGHTRERTDFESFNDIISRSFFPESWLWIEESLPRCPDNKQCPVHNRKITLPGSITSWQITAIGLSKTHGICVSEPLKLIVWKNFFLDLKLPYSAVRNEQLEIKAILHNYMEGSITVRVELRETPDVCSSASKKGRYIVTVMVDPRSTRSVPFVIIPMKLGLHTIEVKASVRDWGGRDGVKKELRVVVSGPLANQVPNTPARTHISVTGEQLASTIEAAISGSPLGDLLRQPGGCGEQNMIGMTLPLIATHYLDTTKQWDKVGLERRNQAVSYIQRGYEQELAYRKKDGSYAAFDNEPSGTWLTAYVAKVFAMANPLIVISEDVLCSAVKWLVMKRQRPNDTNVDMVISVCANLQGDVLGKDVDDTLTAFVLITMQEAHTICIKDDESIEKAKQYLEFRNQHLTNPYSVAITSYALANEGKLNQSILFKHSSTDRTHWPVSENHLLTLEATAYALLALVKAGAFEEAGPIVRWLKSQGFQRGGDSSTQSTIMVFQAVAEYMAKAGKVKDIDLNVDIDISGRTEVVKWSFSKSTALLTRTDKYPGDNQVTPTLSLPIHVKVTTIYYATPIEKNQDCKNFVLDVDLIKQAKGHSYSLPRFKSDRNATMTILDISLLTGFVVEVQDLKQLSTGTERYIQRFEMDKKLSERGSLIIYLDQVSNKLADKVAFRIHKVQDVGLLQPVGVTVYEYYAQENRCVKFYHPNKKDGTLNRLCQEDVCRCAEVMKTYDTKEAFLLTLKNTKRKMPRVSAHLCERALGMLQGGMRTADVARAINCNVCTVRRLRQYYRETGRTADRPRSGRPHVATPAQNRYIRTSHLQDKYRMATTTAQVTPGMHNPSISAQTVRNRQIEAGLRACRPVVRQTSLATTSPMGTNPLSLDQRQKVLFTDESWFCLTTGDGRICVYRG</sequence>
<dbReference type="FunFam" id="2.60.40.10:FF:000155">
    <property type="entry name" value="complement C3 isoform X1"/>
    <property type="match status" value="1"/>
</dbReference>
<gene>
    <name evidence="7" type="primary">c3-3</name>
</gene>
<dbReference type="SMART" id="SM01419">
    <property type="entry name" value="Thiol-ester_cl"/>
    <property type="match status" value="1"/>
</dbReference>
<dbReference type="InterPro" id="IPR036595">
    <property type="entry name" value="A-macroglobulin_rcpt-bd_sf"/>
</dbReference>
<keyword evidence="2" id="KW-0964">Secreted</keyword>
<dbReference type="Gene3D" id="6.20.50.160">
    <property type="match status" value="1"/>
</dbReference>
<dbReference type="Pfam" id="PF01835">
    <property type="entry name" value="MG2"/>
    <property type="match status" value="1"/>
</dbReference>
<dbReference type="PROSITE" id="PS00477">
    <property type="entry name" value="ALPHA_2_MACROGLOBULIN"/>
    <property type="match status" value="1"/>
</dbReference>
<dbReference type="Gene3D" id="2.20.130.20">
    <property type="match status" value="1"/>
</dbReference>
<dbReference type="InterPro" id="IPR019742">
    <property type="entry name" value="MacrogloblnA2_CS"/>
</dbReference>
<dbReference type="InterPro" id="IPR011626">
    <property type="entry name" value="Alpha-macroglobulin_TED"/>
</dbReference>
<dbReference type="Pfam" id="PF07677">
    <property type="entry name" value="A2M_recep"/>
    <property type="match status" value="1"/>
</dbReference>
<dbReference type="Pfam" id="PF17790">
    <property type="entry name" value="MG1"/>
    <property type="match status" value="1"/>
</dbReference>
<dbReference type="PANTHER" id="PTHR11412:SF81">
    <property type="entry name" value="COMPLEMENT C3"/>
    <property type="match status" value="1"/>
</dbReference>
<reference evidence="7" key="1">
    <citation type="submission" date="2020-07" db="EMBL/GenBank/DDBJ databases">
        <title>A long reads based de novo assembly of the rainbow trout Arlee double haploid line genome.</title>
        <authorList>
            <person name="Gao G."/>
            <person name="Palti Y."/>
        </authorList>
    </citation>
    <scope>NUCLEOTIDE SEQUENCE [LARGE SCALE GENOMIC DNA]</scope>
</reference>
<dbReference type="Gene3D" id="2.60.40.1940">
    <property type="match status" value="1"/>
</dbReference>
<keyword evidence="3" id="KW-1015">Disulfide bond</keyword>
<dbReference type="InterPro" id="IPR050473">
    <property type="entry name" value="A2M/Complement_sys"/>
</dbReference>
<evidence type="ECO:0000313" key="7">
    <source>
        <dbReference type="Ensembl" id="ENSOMYP00000040964.2"/>
    </source>
</evidence>
<dbReference type="InterPro" id="IPR002890">
    <property type="entry name" value="MG2"/>
</dbReference>
<dbReference type="CDD" id="cd02896">
    <property type="entry name" value="complement_C3_C4_C5"/>
    <property type="match status" value="1"/>
</dbReference>
<evidence type="ECO:0000259" key="6">
    <source>
        <dbReference type="SMART" id="SM01361"/>
    </source>
</evidence>
<protein>
    <recommendedName>
        <fullName evidence="9">NTR domain-containing protein</fullName>
    </recommendedName>
</protein>
<dbReference type="Gene3D" id="1.50.10.20">
    <property type="match status" value="1"/>
</dbReference>
<dbReference type="InterPro" id="IPR001599">
    <property type="entry name" value="Macroglobln_a2"/>
</dbReference>
<keyword evidence="8" id="KW-1185">Reference proteome</keyword>
<dbReference type="InterPro" id="IPR041555">
    <property type="entry name" value="MG3"/>
</dbReference>
<dbReference type="SUPFAM" id="SSF49410">
    <property type="entry name" value="Alpha-macroglobulin receptor domain"/>
    <property type="match status" value="1"/>
</dbReference>
<evidence type="ECO:0000256" key="3">
    <source>
        <dbReference type="ARBA" id="ARBA00023157"/>
    </source>
</evidence>
<proteinExistence type="predicted"/>
<dbReference type="SUPFAM" id="SSF46689">
    <property type="entry name" value="Homeodomain-like"/>
    <property type="match status" value="1"/>
</dbReference>
<dbReference type="Pfam" id="PF07678">
    <property type="entry name" value="TED_complement"/>
    <property type="match status" value="1"/>
</dbReference>
<reference evidence="7" key="2">
    <citation type="submission" date="2025-08" db="UniProtKB">
        <authorList>
            <consortium name="Ensembl"/>
        </authorList>
    </citation>
    <scope>IDENTIFICATION</scope>
</reference>
<dbReference type="Proteomes" id="UP000694395">
    <property type="component" value="Chromosome 17"/>
</dbReference>
<dbReference type="InterPro" id="IPR041425">
    <property type="entry name" value="C3/4/5_MG1"/>
</dbReference>
<dbReference type="InterPro" id="IPR009057">
    <property type="entry name" value="Homeodomain-like_sf"/>
</dbReference>
<dbReference type="Gene3D" id="2.60.40.1930">
    <property type="match status" value="3"/>
</dbReference>
<accession>A0A8C7QSD3</accession>
<dbReference type="InterPro" id="IPR009048">
    <property type="entry name" value="A-macroglobulin_rcpt-bd"/>
</dbReference>
<dbReference type="GeneTree" id="ENSGT00940000154063"/>
<feature type="domain" description="Alpha-2-macroglobulin" evidence="5">
    <location>
        <begin position="663"/>
        <end position="759"/>
    </location>
</feature>
<dbReference type="FunFam" id="2.60.40.1930:FF:000006">
    <property type="entry name" value="Complement C3"/>
    <property type="match status" value="1"/>
</dbReference>
<dbReference type="Gene3D" id="2.60.40.10">
    <property type="entry name" value="Immunoglobulins"/>
    <property type="match status" value="2"/>
</dbReference>
<evidence type="ECO:0000256" key="1">
    <source>
        <dbReference type="ARBA" id="ARBA00004613"/>
    </source>
</evidence>
<dbReference type="Gene3D" id="2.60.40.690">
    <property type="entry name" value="Alpha-macroglobulin, receptor-binding domain"/>
    <property type="match status" value="1"/>
</dbReference>
<organism evidence="7 8">
    <name type="scientific">Oncorhynchus mykiss</name>
    <name type="common">Rainbow trout</name>
    <name type="synonym">Salmo gairdneri</name>
    <dbReference type="NCBI Taxonomy" id="8022"/>
    <lineage>
        <taxon>Eukaryota</taxon>
        <taxon>Metazoa</taxon>
        <taxon>Chordata</taxon>
        <taxon>Craniata</taxon>
        <taxon>Vertebrata</taxon>
        <taxon>Euteleostomi</taxon>
        <taxon>Actinopterygii</taxon>
        <taxon>Neopterygii</taxon>
        <taxon>Teleostei</taxon>
        <taxon>Protacanthopterygii</taxon>
        <taxon>Salmoniformes</taxon>
        <taxon>Salmonidae</taxon>
        <taxon>Salmoninae</taxon>
        <taxon>Oncorhynchus</taxon>
    </lineage>
</organism>
<feature type="domain" description="Alpha-2-macroglobulin bait region" evidence="4">
    <location>
        <begin position="450"/>
        <end position="593"/>
    </location>
</feature>
<comment type="subcellular location">
    <subcellularLocation>
        <location evidence="1">Secreted</location>
    </subcellularLocation>
</comment>
<feature type="domain" description="Alpha-macroglobulin receptor-binding" evidence="6">
    <location>
        <begin position="1242"/>
        <end position="1337"/>
    </location>
</feature>
<dbReference type="FunFam" id="2.60.40.1940:FF:000001">
    <property type="entry name" value="Complement component C3"/>
    <property type="match status" value="1"/>
</dbReference>
<dbReference type="InterPro" id="IPR047565">
    <property type="entry name" value="Alpha-macroglob_thiol-ester_cl"/>
</dbReference>
<evidence type="ECO:0008006" key="9">
    <source>
        <dbReference type="Google" id="ProtNLM"/>
    </source>
</evidence>
<dbReference type="GO" id="GO:0005615">
    <property type="term" value="C:extracellular space"/>
    <property type="evidence" value="ECO:0007669"/>
    <property type="project" value="InterPro"/>
</dbReference>
<evidence type="ECO:0000313" key="8">
    <source>
        <dbReference type="Proteomes" id="UP000694395"/>
    </source>
</evidence>
<dbReference type="Gene3D" id="2.60.120.1540">
    <property type="match status" value="1"/>
</dbReference>
<dbReference type="InterPro" id="IPR011625">
    <property type="entry name" value="A2M_N_BRD"/>
</dbReference>
<name>A0A8C7QSD3_ONCMY</name>
<dbReference type="InterPro" id="IPR008930">
    <property type="entry name" value="Terpenoid_cyclase/PrenylTrfase"/>
</dbReference>
<dbReference type="Pfam" id="PF17791">
    <property type="entry name" value="MG3"/>
    <property type="match status" value="1"/>
</dbReference>
<dbReference type="SMART" id="SM01360">
    <property type="entry name" value="A2M"/>
    <property type="match status" value="1"/>
</dbReference>